<accession>A0ABM7Q7R7</accession>
<reference evidence="10 11" key="1">
    <citation type="submission" date="2021-03" db="EMBL/GenBank/DDBJ databases">
        <title>Complete Genome Sequences of Two Lysobacter Strains Isolated from Sea Water (Lysobacter caseinilyticus) and Soil (Lysobacter helvus) in South Korea.</title>
        <authorList>
            <person name="Watanabe Y."/>
            <person name="Arakawa K."/>
        </authorList>
    </citation>
    <scope>NUCLEOTIDE SEQUENCE [LARGE SCALE GENOMIC DNA]</scope>
    <source>
        <strain evidence="10 11">KVB24</strain>
    </source>
</reference>
<evidence type="ECO:0000259" key="7">
    <source>
        <dbReference type="Pfam" id="PF02631"/>
    </source>
</evidence>
<dbReference type="InterPro" id="IPR036388">
    <property type="entry name" value="WH-like_DNA-bd_sf"/>
</dbReference>
<evidence type="ECO:0000313" key="10">
    <source>
        <dbReference type="EMBL" id="BCT93347.1"/>
    </source>
</evidence>
<dbReference type="RefSeq" id="WP_213434272.1">
    <property type="nucleotide sequence ID" value="NZ_AP024545.1"/>
</dbReference>
<name>A0ABM7Q7R7_9GAMM</name>
<protein>
    <recommendedName>
        <fullName evidence="3 5">Regulatory protein RecX</fullName>
    </recommendedName>
</protein>
<keyword evidence="4 5" id="KW-0963">Cytoplasm</keyword>
<dbReference type="InterPro" id="IPR053925">
    <property type="entry name" value="RecX_HTH_3rd"/>
</dbReference>
<dbReference type="InterPro" id="IPR003783">
    <property type="entry name" value="Regulatory_RecX"/>
</dbReference>
<evidence type="ECO:0000256" key="2">
    <source>
        <dbReference type="ARBA" id="ARBA00009695"/>
    </source>
</evidence>
<comment type="similarity">
    <text evidence="2 5">Belongs to the RecX family.</text>
</comment>
<evidence type="ECO:0000313" key="11">
    <source>
        <dbReference type="Proteomes" id="UP000681317"/>
    </source>
</evidence>
<feature type="compositionally biased region" description="Basic and acidic residues" evidence="6">
    <location>
        <begin position="1"/>
        <end position="19"/>
    </location>
</feature>
<dbReference type="EMBL" id="AP024545">
    <property type="protein sequence ID" value="BCT93347.1"/>
    <property type="molecule type" value="Genomic_DNA"/>
</dbReference>
<comment type="subcellular location">
    <subcellularLocation>
        <location evidence="1 5">Cytoplasm</location>
    </subcellularLocation>
</comment>
<gene>
    <name evidence="5 10" type="primary">recX</name>
    <name evidence="10" type="ORF">LYSCAS_23710</name>
</gene>
<dbReference type="Gene3D" id="1.10.10.10">
    <property type="entry name" value="Winged helix-like DNA-binding domain superfamily/Winged helix DNA-binding domain"/>
    <property type="match status" value="3"/>
</dbReference>
<dbReference type="Pfam" id="PF21981">
    <property type="entry name" value="RecX_HTH3"/>
    <property type="match status" value="1"/>
</dbReference>
<evidence type="ECO:0000259" key="9">
    <source>
        <dbReference type="Pfam" id="PF21982"/>
    </source>
</evidence>
<evidence type="ECO:0000256" key="3">
    <source>
        <dbReference type="ARBA" id="ARBA00018111"/>
    </source>
</evidence>
<sequence length="190" mass="21054">MGWHSGEGDRDQADAREAADASSEASAADARKPDDRPARRKRPEATPAQRALGLLVRREHSRRELTRKLTARGVEVDAAVAAVDKMQAAGWQDDGRFAEQLIRSRAATGYGPVRIRAELAMHGLPREAVSTAMESAEADWPSLARDLVQRRFGPAVADDRDLRYKAADWLLRRGFSNDHVRAATRFDPDD</sequence>
<dbReference type="InterPro" id="IPR053926">
    <property type="entry name" value="RecX_HTH_1st"/>
</dbReference>
<evidence type="ECO:0000259" key="8">
    <source>
        <dbReference type="Pfam" id="PF21981"/>
    </source>
</evidence>
<feature type="domain" description="RecX second three-helical" evidence="7">
    <location>
        <begin position="93"/>
        <end position="133"/>
    </location>
</feature>
<dbReference type="Proteomes" id="UP000681317">
    <property type="component" value="Chromosome"/>
</dbReference>
<dbReference type="HAMAP" id="MF_01114">
    <property type="entry name" value="RecX"/>
    <property type="match status" value="1"/>
</dbReference>
<dbReference type="Pfam" id="PF21982">
    <property type="entry name" value="RecX_HTH1"/>
    <property type="match status" value="1"/>
</dbReference>
<dbReference type="Pfam" id="PF02631">
    <property type="entry name" value="RecX_HTH2"/>
    <property type="match status" value="1"/>
</dbReference>
<dbReference type="PANTHER" id="PTHR33602:SF1">
    <property type="entry name" value="REGULATORY PROTEIN RECX FAMILY PROTEIN"/>
    <property type="match status" value="1"/>
</dbReference>
<evidence type="ECO:0000256" key="4">
    <source>
        <dbReference type="ARBA" id="ARBA00022490"/>
    </source>
</evidence>
<evidence type="ECO:0000256" key="1">
    <source>
        <dbReference type="ARBA" id="ARBA00004496"/>
    </source>
</evidence>
<comment type="function">
    <text evidence="5">Modulates RecA activity.</text>
</comment>
<dbReference type="InterPro" id="IPR053924">
    <property type="entry name" value="RecX_HTH_2nd"/>
</dbReference>
<proteinExistence type="inferred from homology"/>
<dbReference type="PANTHER" id="PTHR33602">
    <property type="entry name" value="REGULATORY PROTEIN RECX FAMILY PROTEIN"/>
    <property type="match status" value="1"/>
</dbReference>
<evidence type="ECO:0000256" key="5">
    <source>
        <dbReference type="HAMAP-Rule" id="MF_01114"/>
    </source>
</evidence>
<feature type="region of interest" description="Disordered" evidence="6">
    <location>
        <begin position="1"/>
        <end position="52"/>
    </location>
</feature>
<evidence type="ECO:0000256" key="6">
    <source>
        <dbReference type="SAM" id="MobiDB-lite"/>
    </source>
</evidence>
<organism evidence="10 11">
    <name type="scientific">Noviluteimonas caseinilytica</name>
    <dbReference type="NCBI Taxonomy" id="2675101"/>
    <lineage>
        <taxon>Bacteria</taxon>
        <taxon>Pseudomonadati</taxon>
        <taxon>Pseudomonadota</taxon>
        <taxon>Gammaproteobacteria</taxon>
        <taxon>Lysobacterales</taxon>
        <taxon>Lysobacteraceae</taxon>
        <taxon>Noviluteimonas</taxon>
    </lineage>
</organism>
<keyword evidence="11" id="KW-1185">Reference proteome</keyword>
<feature type="domain" description="RecX first three-helical" evidence="9">
    <location>
        <begin position="49"/>
        <end position="85"/>
    </location>
</feature>
<feature type="domain" description="RecX third three-helical" evidence="8">
    <location>
        <begin position="143"/>
        <end position="183"/>
    </location>
</feature>